<name>A0ABQ5JUB5_9EUKA</name>
<evidence type="ECO:0000313" key="6">
    <source>
        <dbReference type="EMBL" id="GKT13256.1"/>
    </source>
</evidence>
<dbReference type="PROSITE" id="PS50096">
    <property type="entry name" value="IQ"/>
    <property type="match status" value="1"/>
</dbReference>
<organism evidence="6 7">
    <name type="scientific">Aduncisulcus paluster</name>
    <dbReference type="NCBI Taxonomy" id="2918883"/>
    <lineage>
        <taxon>Eukaryota</taxon>
        <taxon>Metamonada</taxon>
        <taxon>Carpediemonas-like organisms</taxon>
        <taxon>Aduncisulcus</taxon>
    </lineage>
</organism>
<keyword evidence="1" id="KW-0547">Nucleotide-binding</keyword>
<dbReference type="Pfam" id="PF06733">
    <property type="entry name" value="DEAD_2"/>
    <property type="match status" value="1"/>
</dbReference>
<dbReference type="InterPro" id="IPR014013">
    <property type="entry name" value="Helic_SF1/SF2_ATP-bd_DinG/Rad3"/>
</dbReference>
<feature type="compositionally biased region" description="Basic and acidic residues" evidence="4">
    <location>
        <begin position="627"/>
        <end position="652"/>
    </location>
</feature>
<reference evidence="6" key="1">
    <citation type="submission" date="2022-03" db="EMBL/GenBank/DDBJ databases">
        <title>Draft genome sequence of Aduncisulcus paluster, a free-living microaerophilic Fornicata.</title>
        <authorList>
            <person name="Yuyama I."/>
            <person name="Kume K."/>
            <person name="Tamura T."/>
            <person name="Inagaki Y."/>
            <person name="Hashimoto T."/>
        </authorList>
    </citation>
    <scope>NUCLEOTIDE SEQUENCE</scope>
    <source>
        <strain evidence="6">NY0171</strain>
    </source>
</reference>
<dbReference type="PANTHER" id="PTHR11472:SF41">
    <property type="entry name" value="ATP-DEPENDENT DNA HELICASE DDX11-RELATED"/>
    <property type="match status" value="1"/>
</dbReference>
<dbReference type="InterPro" id="IPR006554">
    <property type="entry name" value="Helicase-like_DEXD_c2"/>
</dbReference>
<feature type="non-terminal residue" evidence="6">
    <location>
        <position position="677"/>
    </location>
</feature>
<dbReference type="PROSITE" id="PS51193">
    <property type="entry name" value="HELICASE_ATP_BIND_2"/>
    <property type="match status" value="1"/>
</dbReference>
<dbReference type="Gene3D" id="3.40.50.300">
    <property type="entry name" value="P-loop containing nucleotide triphosphate hydrolases"/>
    <property type="match status" value="2"/>
</dbReference>
<protein>
    <submittedName>
        <fullName evidence="6">Multi-domain containing protein</fullName>
    </submittedName>
</protein>
<sequence>MNKVFSISSDGGIGLFESPTGTGKTLSLICSLYTWLEKYRKGDINTSQIDTSTRFSSDIPQKKPTKRRSSHSTIESSTDIPSLPDLIDDALDDRNKIRLLGQYDKFYIPSLPDWIDDALDDRNKIRLLGQYDKFCKHRNKFISLGRDCLSSSSSSSSFPLINSFQRSHSKHSYDIQSRSHVCHDDFYYTDDIEEEDLLTDQEALVISSECGRIIYSARTHTQLSQFVHEFAEFIQSQKHQQTPTDSSTSTAPSTSSICGISIVPLASRQQVCLVDSVRSSFSPSDSCKSYKCKFKDPKSIHYLASSILSTPFDIEDVVENGKKCNACPYYSLRKAAHWADFIAVPHAVLFSPSATMSLGVLPHITSLDISEKTSIMPSHIHSTCSSIRSSSRSAACTSSTSLTSSTLIGSSSSSISSSNSVSVHTDPSIPISFVAGKGVVYAIDEAHNLLSHSESCSLSVRHLHISIDACICWLEKFGHLAGGFKVRNVKQLLSICLRICHVFGCTPKESPSRAYSKSRVKELDLISVIESDSKFRKDGTDSDSKSSGHSTVMFEEKTLPQCVFKSSNGVYFTMDSIISLLNIALEIDLRKYGWELLQLGIHHSLAGSSSALQELMEKGSTFEPGENEMKRGEEEKREGRQERIEIKLQEKGKGHKRRERVGRRKKEDYSTMIISCV</sequence>
<dbReference type="InterPro" id="IPR045028">
    <property type="entry name" value="DinG/Rad3-like"/>
</dbReference>
<evidence type="ECO:0000256" key="1">
    <source>
        <dbReference type="ARBA" id="ARBA00022741"/>
    </source>
</evidence>
<dbReference type="SMART" id="SM00488">
    <property type="entry name" value="DEXDc2"/>
    <property type="match status" value="1"/>
</dbReference>
<comment type="caution">
    <text evidence="6">The sequence shown here is derived from an EMBL/GenBank/DDBJ whole genome shotgun (WGS) entry which is preliminary data.</text>
</comment>
<evidence type="ECO:0000256" key="4">
    <source>
        <dbReference type="SAM" id="MobiDB-lite"/>
    </source>
</evidence>
<dbReference type="InterPro" id="IPR010614">
    <property type="entry name" value="RAD3-like_helicase_DEAD"/>
</dbReference>
<evidence type="ECO:0000259" key="5">
    <source>
        <dbReference type="PROSITE" id="PS51193"/>
    </source>
</evidence>
<evidence type="ECO:0000256" key="3">
    <source>
        <dbReference type="ARBA" id="ARBA00022840"/>
    </source>
</evidence>
<feature type="compositionally biased region" description="Basic residues" evidence="4">
    <location>
        <begin position="653"/>
        <end position="664"/>
    </location>
</feature>
<evidence type="ECO:0000313" key="7">
    <source>
        <dbReference type="Proteomes" id="UP001057375"/>
    </source>
</evidence>
<keyword evidence="3" id="KW-0067">ATP-binding</keyword>
<dbReference type="InterPro" id="IPR027417">
    <property type="entry name" value="P-loop_NTPase"/>
</dbReference>
<feature type="domain" description="Helicase ATP-binding" evidence="5">
    <location>
        <begin position="1"/>
        <end position="496"/>
    </location>
</feature>
<keyword evidence="2" id="KW-0378">Hydrolase</keyword>
<gene>
    <name evidence="6" type="ORF">ADUPG1_010236</name>
</gene>
<feature type="region of interest" description="Disordered" evidence="4">
    <location>
        <begin position="52"/>
        <end position="80"/>
    </location>
</feature>
<feature type="compositionally biased region" description="Polar residues" evidence="4">
    <location>
        <begin position="71"/>
        <end position="80"/>
    </location>
</feature>
<dbReference type="EMBL" id="BQXS01011494">
    <property type="protein sequence ID" value="GKT13256.1"/>
    <property type="molecule type" value="Genomic_DNA"/>
</dbReference>
<proteinExistence type="predicted"/>
<dbReference type="Proteomes" id="UP001057375">
    <property type="component" value="Unassembled WGS sequence"/>
</dbReference>
<keyword evidence="7" id="KW-1185">Reference proteome</keyword>
<dbReference type="PANTHER" id="PTHR11472">
    <property type="entry name" value="DNA REPAIR DEAD HELICASE RAD3/XP-D SUBFAMILY MEMBER"/>
    <property type="match status" value="1"/>
</dbReference>
<feature type="region of interest" description="Disordered" evidence="4">
    <location>
        <begin position="620"/>
        <end position="669"/>
    </location>
</feature>
<evidence type="ECO:0000256" key="2">
    <source>
        <dbReference type="ARBA" id="ARBA00022801"/>
    </source>
</evidence>
<accession>A0ABQ5JUB5</accession>